<gene>
    <name evidence="1" type="ORF">Sradi_6680100</name>
</gene>
<sequence>MTASVLAIAKYPMEKRRKNWPFDMEKYFIVLYLVNVASSNAYRSRTIFVGGELGYPGKSLSDIFDIKLILIINLVFVAFFLDPNPDCVVECLESCCESAPPRYPPIRSGDYLKERLKLTYGS</sequence>
<comment type="caution">
    <text evidence="1">The sequence shown here is derived from an EMBL/GenBank/DDBJ whole genome shotgun (WGS) entry which is preliminary data.</text>
</comment>
<name>A0AAW2JPC0_SESRA</name>
<dbReference type="AlphaFoldDB" id="A0AAW2JPC0"/>
<dbReference type="EMBL" id="JACGWJ010000032">
    <property type="protein sequence ID" value="KAL0296280.1"/>
    <property type="molecule type" value="Genomic_DNA"/>
</dbReference>
<reference evidence="1" key="2">
    <citation type="journal article" date="2024" name="Plant">
        <title>Genomic evolution and insights into agronomic trait innovations of Sesamum species.</title>
        <authorList>
            <person name="Miao H."/>
            <person name="Wang L."/>
            <person name="Qu L."/>
            <person name="Liu H."/>
            <person name="Sun Y."/>
            <person name="Le M."/>
            <person name="Wang Q."/>
            <person name="Wei S."/>
            <person name="Zheng Y."/>
            <person name="Lin W."/>
            <person name="Duan Y."/>
            <person name="Cao H."/>
            <person name="Xiong S."/>
            <person name="Wang X."/>
            <person name="Wei L."/>
            <person name="Li C."/>
            <person name="Ma Q."/>
            <person name="Ju M."/>
            <person name="Zhao R."/>
            <person name="Li G."/>
            <person name="Mu C."/>
            <person name="Tian Q."/>
            <person name="Mei H."/>
            <person name="Zhang T."/>
            <person name="Gao T."/>
            <person name="Zhang H."/>
        </authorList>
    </citation>
    <scope>NUCLEOTIDE SEQUENCE</scope>
    <source>
        <strain evidence="1">G02</strain>
    </source>
</reference>
<protein>
    <submittedName>
        <fullName evidence="1">Uncharacterized protein</fullName>
    </submittedName>
</protein>
<evidence type="ECO:0000313" key="1">
    <source>
        <dbReference type="EMBL" id="KAL0296280.1"/>
    </source>
</evidence>
<proteinExistence type="predicted"/>
<organism evidence="1">
    <name type="scientific">Sesamum radiatum</name>
    <name type="common">Black benniseed</name>
    <dbReference type="NCBI Taxonomy" id="300843"/>
    <lineage>
        <taxon>Eukaryota</taxon>
        <taxon>Viridiplantae</taxon>
        <taxon>Streptophyta</taxon>
        <taxon>Embryophyta</taxon>
        <taxon>Tracheophyta</taxon>
        <taxon>Spermatophyta</taxon>
        <taxon>Magnoliopsida</taxon>
        <taxon>eudicotyledons</taxon>
        <taxon>Gunneridae</taxon>
        <taxon>Pentapetalae</taxon>
        <taxon>asterids</taxon>
        <taxon>lamiids</taxon>
        <taxon>Lamiales</taxon>
        <taxon>Pedaliaceae</taxon>
        <taxon>Sesamum</taxon>
    </lineage>
</organism>
<reference evidence="1" key="1">
    <citation type="submission" date="2020-06" db="EMBL/GenBank/DDBJ databases">
        <authorList>
            <person name="Li T."/>
            <person name="Hu X."/>
            <person name="Zhang T."/>
            <person name="Song X."/>
            <person name="Zhang H."/>
            <person name="Dai N."/>
            <person name="Sheng W."/>
            <person name="Hou X."/>
            <person name="Wei L."/>
        </authorList>
    </citation>
    <scope>NUCLEOTIDE SEQUENCE</scope>
    <source>
        <strain evidence="1">G02</strain>
        <tissue evidence="1">Leaf</tissue>
    </source>
</reference>
<accession>A0AAW2JPC0</accession>
<dbReference type="InterPro" id="IPR027443">
    <property type="entry name" value="IPNS-like_sf"/>
</dbReference>
<dbReference type="SUPFAM" id="SSF51197">
    <property type="entry name" value="Clavaminate synthase-like"/>
    <property type="match status" value="1"/>
</dbReference>
<dbReference type="Gene3D" id="2.60.120.330">
    <property type="entry name" value="B-lactam Antibiotic, Isopenicillin N Synthase, Chain"/>
    <property type="match status" value="1"/>
</dbReference>